<dbReference type="Gene3D" id="2.40.30.170">
    <property type="match status" value="1"/>
</dbReference>
<dbReference type="AlphaFoldDB" id="A0A1I2J918"/>
<evidence type="ECO:0000259" key="7">
    <source>
        <dbReference type="Pfam" id="PF25967"/>
    </source>
</evidence>
<keyword evidence="9" id="KW-1185">Reference proteome</keyword>
<evidence type="ECO:0000313" key="9">
    <source>
        <dbReference type="Proteomes" id="UP000199771"/>
    </source>
</evidence>
<evidence type="ECO:0000256" key="1">
    <source>
        <dbReference type="ARBA" id="ARBA00004519"/>
    </source>
</evidence>
<dbReference type="Proteomes" id="UP000199771">
    <property type="component" value="Unassembled WGS sequence"/>
</dbReference>
<dbReference type="Gene3D" id="2.40.50.100">
    <property type="match status" value="1"/>
</dbReference>
<organism evidence="8 9">
    <name type="scientific">Fontimonas thermophila</name>
    <dbReference type="NCBI Taxonomy" id="1076937"/>
    <lineage>
        <taxon>Bacteria</taxon>
        <taxon>Pseudomonadati</taxon>
        <taxon>Pseudomonadota</taxon>
        <taxon>Gammaproteobacteria</taxon>
        <taxon>Nevskiales</taxon>
        <taxon>Nevskiaceae</taxon>
        <taxon>Fontimonas</taxon>
    </lineage>
</organism>
<evidence type="ECO:0000259" key="5">
    <source>
        <dbReference type="Pfam" id="PF25917"/>
    </source>
</evidence>
<dbReference type="EMBL" id="FOOC01000006">
    <property type="protein sequence ID" value="SFF50829.1"/>
    <property type="molecule type" value="Genomic_DNA"/>
</dbReference>
<comment type="subcellular location">
    <subcellularLocation>
        <location evidence="1">Cell inner membrane</location>
        <topology evidence="1">Lipid-anchor</topology>
    </subcellularLocation>
</comment>
<name>A0A1I2J918_9GAMM</name>
<keyword evidence="3" id="KW-0732">Signal</keyword>
<dbReference type="InterPro" id="IPR058625">
    <property type="entry name" value="MdtA-like_BSH"/>
</dbReference>
<reference evidence="8 9" key="1">
    <citation type="submission" date="2016-10" db="EMBL/GenBank/DDBJ databases">
        <authorList>
            <person name="de Groot N.N."/>
        </authorList>
    </citation>
    <scope>NUCLEOTIDE SEQUENCE [LARGE SCALE GENOMIC DNA]</scope>
    <source>
        <strain evidence="8 9">DSM 23609</strain>
    </source>
</reference>
<dbReference type="OrthoDB" id="9800613at2"/>
<dbReference type="InterPro" id="IPR058624">
    <property type="entry name" value="MdtA-like_HH"/>
</dbReference>
<feature type="domain" description="Multidrug resistance protein MdtA-like alpha-helical hairpin" evidence="4">
    <location>
        <begin position="96"/>
        <end position="165"/>
    </location>
</feature>
<dbReference type="InterPro" id="IPR058627">
    <property type="entry name" value="MdtA-like_C"/>
</dbReference>
<dbReference type="Pfam" id="PF25876">
    <property type="entry name" value="HH_MFP_RND"/>
    <property type="match status" value="1"/>
</dbReference>
<evidence type="ECO:0000313" key="8">
    <source>
        <dbReference type="EMBL" id="SFF50829.1"/>
    </source>
</evidence>
<dbReference type="Pfam" id="PF25944">
    <property type="entry name" value="Beta-barrel_RND"/>
    <property type="match status" value="1"/>
</dbReference>
<dbReference type="Pfam" id="PF25917">
    <property type="entry name" value="BSH_RND"/>
    <property type="match status" value="1"/>
</dbReference>
<feature type="domain" description="Multidrug resistance protein MdtA-like barrel-sandwich hybrid" evidence="5">
    <location>
        <begin position="55"/>
        <end position="191"/>
    </location>
</feature>
<protein>
    <submittedName>
        <fullName evidence="8">Membrane fusion protein, multidrug efflux system</fullName>
    </submittedName>
</protein>
<feature type="chain" id="PRO_5011492715" evidence="3">
    <location>
        <begin position="17"/>
        <end position="375"/>
    </location>
</feature>
<dbReference type="SUPFAM" id="SSF111369">
    <property type="entry name" value="HlyD-like secretion proteins"/>
    <property type="match status" value="1"/>
</dbReference>
<sequence>MSSRSWMSIAALSVLAACTAPTPPAPPPVAVTVMTVLPRPATVEAEYVAELAASNTVEIRPRVSGLLERQVAVEGQAVKKGQVLFVIDRQPYVAALEQAKAALAQAEATLQQAERDLARVQPLSELEAVSQQELDAAVARERASRAAVIAARAAVRTAELNLEYTVVSAPVDGIVGRAQFRVGGLVTAYQSLLTTLYDTDPMYVNFSISEQRMLELQRRFGADAADHYRNPDSFRILLADGSVYPHPARLTLVDAAVDRRTGTLPVRLEVANPDGRLRDGQFARVIVAVDHIDDALLVPQRAVQELQGKTSLWVVSADNHVHNRDVRMGPRIGADWLVAEGLKPGETIVVDGLQRLRPGIEVKPESLSAPAGDST</sequence>
<dbReference type="NCBIfam" id="TIGR01730">
    <property type="entry name" value="RND_mfp"/>
    <property type="match status" value="1"/>
</dbReference>
<evidence type="ECO:0000256" key="2">
    <source>
        <dbReference type="ARBA" id="ARBA00009477"/>
    </source>
</evidence>
<dbReference type="Gene3D" id="1.10.287.470">
    <property type="entry name" value="Helix hairpin bin"/>
    <property type="match status" value="1"/>
</dbReference>
<dbReference type="FunFam" id="2.40.420.20:FF:000001">
    <property type="entry name" value="Efflux RND transporter periplasmic adaptor subunit"/>
    <property type="match status" value="1"/>
</dbReference>
<dbReference type="Gene3D" id="2.40.420.20">
    <property type="match status" value="1"/>
</dbReference>
<dbReference type="RefSeq" id="WP_159431121.1">
    <property type="nucleotide sequence ID" value="NZ_FOOC01000006.1"/>
</dbReference>
<dbReference type="GO" id="GO:0005886">
    <property type="term" value="C:plasma membrane"/>
    <property type="evidence" value="ECO:0007669"/>
    <property type="project" value="UniProtKB-SubCell"/>
</dbReference>
<dbReference type="Pfam" id="PF25967">
    <property type="entry name" value="RND-MFP_C"/>
    <property type="match status" value="1"/>
</dbReference>
<feature type="domain" description="Multidrug resistance protein MdtA-like beta-barrel" evidence="6">
    <location>
        <begin position="201"/>
        <end position="290"/>
    </location>
</feature>
<dbReference type="InterPro" id="IPR006143">
    <property type="entry name" value="RND_pump_MFP"/>
</dbReference>
<evidence type="ECO:0000259" key="4">
    <source>
        <dbReference type="Pfam" id="PF25876"/>
    </source>
</evidence>
<dbReference type="InterPro" id="IPR058626">
    <property type="entry name" value="MdtA-like_b-barrel"/>
</dbReference>
<dbReference type="GO" id="GO:0022857">
    <property type="term" value="F:transmembrane transporter activity"/>
    <property type="evidence" value="ECO:0007669"/>
    <property type="project" value="InterPro"/>
</dbReference>
<dbReference type="GO" id="GO:0046677">
    <property type="term" value="P:response to antibiotic"/>
    <property type="evidence" value="ECO:0007669"/>
    <property type="project" value="TreeGrafter"/>
</dbReference>
<gene>
    <name evidence="8" type="ORF">SAMN04488120_10648</name>
</gene>
<feature type="signal peptide" evidence="3">
    <location>
        <begin position="1"/>
        <end position="16"/>
    </location>
</feature>
<evidence type="ECO:0000259" key="6">
    <source>
        <dbReference type="Pfam" id="PF25944"/>
    </source>
</evidence>
<evidence type="ECO:0000256" key="3">
    <source>
        <dbReference type="SAM" id="SignalP"/>
    </source>
</evidence>
<proteinExistence type="inferred from homology"/>
<dbReference type="PROSITE" id="PS51257">
    <property type="entry name" value="PROKAR_LIPOPROTEIN"/>
    <property type="match status" value="1"/>
</dbReference>
<dbReference type="PANTHER" id="PTHR30158">
    <property type="entry name" value="ACRA/E-RELATED COMPONENT OF DRUG EFFLUX TRANSPORTER"/>
    <property type="match status" value="1"/>
</dbReference>
<comment type="similarity">
    <text evidence="2">Belongs to the membrane fusion protein (MFP) (TC 8.A.1) family.</text>
</comment>
<feature type="domain" description="Multidrug resistance protein MdtA-like C-terminal permuted SH3" evidence="7">
    <location>
        <begin position="294"/>
        <end position="355"/>
    </location>
</feature>
<accession>A0A1I2J918</accession>
<dbReference type="STRING" id="1076937.SAMN04488120_10648"/>